<comment type="caution">
    <text evidence="1">The sequence shown here is derived from an EMBL/GenBank/DDBJ whole genome shotgun (WGS) entry which is preliminary data.</text>
</comment>
<dbReference type="EMBL" id="BSYO01000026">
    <property type="protein sequence ID" value="GMH23423.1"/>
    <property type="molecule type" value="Genomic_DNA"/>
</dbReference>
<protein>
    <submittedName>
        <fullName evidence="1">Uncharacterized protein</fullName>
    </submittedName>
</protein>
<proteinExistence type="predicted"/>
<accession>A0AAD3T5T5</accession>
<keyword evidence="2" id="KW-1185">Reference proteome</keyword>
<sequence length="120" mass="13777">MNGLRHSFVQQPSNKEKAKFCFREKRERVTKRKSQGSSSTIIDRAPSRSSALQAGIDLKAWYLPLYHAALEGDWNSGEMFIREDLEAIRDVRGYTTLHYAAQARCLCAMKAMVRKNLRLV</sequence>
<organism evidence="1 2">
    <name type="scientific">Nepenthes gracilis</name>
    <name type="common">Slender pitcher plant</name>
    <dbReference type="NCBI Taxonomy" id="150966"/>
    <lineage>
        <taxon>Eukaryota</taxon>
        <taxon>Viridiplantae</taxon>
        <taxon>Streptophyta</taxon>
        <taxon>Embryophyta</taxon>
        <taxon>Tracheophyta</taxon>
        <taxon>Spermatophyta</taxon>
        <taxon>Magnoliopsida</taxon>
        <taxon>eudicotyledons</taxon>
        <taxon>Gunneridae</taxon>
        <taxon>Pentapetalae</taxon>
        <taxon>Caryophyllales</taxon>
        <taxon>Nepenthaceae</taxon>
        <taxon>Nepenthes</taxon>
    </lineage>
</organism>
<evidence type="ECO:0000313" key="2">
    <source>
        <dbReference type="Proteomes" id="UP001279734"/>
    </source>
</evidence>
<gene>
    <name evidence="1" type="ORF">Nepgr_025266</name>
</gene>
<dbReference type="SUPFAM" id="SSF48403">
    <property type="entry name" value="Ankyrin repeat"/>
    <property type="match status" value="1"/>
</dbReference>
<evidence type="ECO:0000313" key="1">
    <source>
        <dbReference type="EMBL" id="GMH23423.1"/>
    </source>
</evidence>
<dbReference type="InterPro" id="IPR036770">
    <property type="entry name" value="Ankyrin_rpt-contain_sf"/>
</dbReference>
<reference evidence="1" key="1">
    <citation type="submission" date="2023-05" db="EMBL/GenBank/DDBJ databases">
        <title>Nepenthes gracilis genome sequencing.</title>
        <authorList>
            <person name="Fukushima K."/>
        </authorList>
    </citation>
    <scope>NUCLEOTIDE SEQUENCE</scope>
    <source>
        <strain evidence="1">SING2019-196</strain>
    </source>
</reference>
<dbReference type="AlphaFoldDB" id="A0AAD3T5T5"/>
<dbReference type="Proteomes" id="UP001279734">
    <property type="component" value="Unassembled WGS sequence"/>
</dbReference>
<name>A0AAD3T5T5_NEPGR</name>